<dbReference type="EMBL" id="BAAATL010000029">
    <property type="protein sequence ID" value="GAA2500294.1"/>
    <property type="molecule type" value="Genomic_DNA"/>
</dbReference>
<evidence type="ECO:0000313" key="2">
    <source>
        <dbReference type="Proteomes" id="UP001501721"/>
    </source>
</evidence>
<dbReference type="Gene3D" id="1.25.40.10">
    <property type="entry name" value="Tetratricopeptide repeat domain"/>
    <property type="match status" value="1"/>
</dbReference>
<dbReference type="PANTHER" id="PTHR47691:SF3">
    <property type="entry name" value="HTH-TYPE TRANSCRIPTIONAL REGULATOR RV0890C-RELATED"/>
    <property type="match status" value="1"/>
</dbReference>
<dbReference type="InterPro" id="IPR011990">
    <property type="entry name" value="TPR-like_helical_dom_sf"/>
</dbReference>
<dbReference type="Gene3D" id="3.40.50.300">
    <property type="entry name" value="P-loop containing nucleotide triphosphate hydrolases"/>
    <property type="match status" value="1"/>
</dbReference>
<dbReference type="Pfam" id="PF13176">
    <property type="entry name" value="TPR_7"/>
    <property type="match status" value="1"/>
</dbReference>
<gene>
    <name evidence="1" type="ORF">GCM10010422_56640</name>
</gene>
<accession>A0ABN3MDT1</accession>
<evidence type="ECO:0000313" key="1">
    <source>
        <dbReference type="EMBL" id="GAA2500294.1"/>
    </source>
</evidence>
<dbReference type="InterPro" id="IPR027417">
    <property type="entry name" value="P-loop_NTPase"/>
</dbReference>
<dbReference type="Pfam" id="PF13424">
    <property type="entry name" value="TPR_12"/>
    <property type="match status" value="1"/>
</dbReference>
<sequence>MRMPGWNREEALRSALAASAGDRQSAAWRELAQVVRVADRLDGSLEPFWPPRESGPVPLRAACHRLARELDRLARCDAETDKAVADWLARHAGPPAPSPASPATANTISGHVVLHGSSVQARDIGGVHIHPESRPTGRRRIRPRQLPPLTAHFLGREADLRRLDALCARRPPRVPQVLVIHGLAGVGKTALAIRWLHRHLDAFPGGQLHADLGGHSTADGGGPVTADAVLEAFLVALGAPSIPPGTAQRAALWRSLTAKLKLAVLLDDAASATQVRPLLSAGLSVLTVVTSRTSLTGLRVEGARGYRLEGLSTGSALELLAVGGGVRVGRERRATREVVRLCGRLPLAVGLASAHLALRPHRSVSTLVRYLSQGQGVADTLRVNGESVIRTALDMSYGLLPPDPARLYRRMGLLPTDRYDSFLLAAVFPEDVRSAVSGHRSEAAVRVADAAVHTLVEANLLKETGPDVYEFHTVVRSHARRLGEERADVERRDVLNRLVDWCLATAAVAEDVLVPGHRLPGYDDLLHAVAPTPLDGPQEALRWLDTRRSALMGAVRHCAREGLYAHCWRLTDVMWPLFLRFRPTELWIEAHRLGLDAARRCGARQGEGRMLTSGAIGLRAAGEYPEAAQWYRQALDMATDDGDPRLQAQAVNGLGHICLLTHRLDEACGYFETALRLREAIGYRRGAALSRRRLGETLLAGGDMTGAARCLRRALHELRSLGEDYEATRALALLGHVLCLAEDHDKGVRRLRQARAGFRAGGAAHSEHWEGRCLEWLGAAAESRGDRAEAALHYKAARKLFRRLDLTDAGRLDERLSRL</sequence>
<dbReference type="PANTHER" id="PTHR47691">
    <property type="entry name" value="REGULATOR-RELATED"/>
    <property type="match status" value="1"/>
</dbReference>
<dbReference type="InterPro" id="IPR019734">
    <property type="entry name" value="TPR_rpt"/>
</dbReference>
<proteinExistence type="predicted"/>
<keyword evidence="2" id="KW-1185">Reference proteome</keyword>
<dbReference type="SMART" id="SM00028">
    <property type="entry name" value="TPR"/>
    <property type="match status" value="4"/>
</dbReference>
<dbReference type="Proteomes" id="UP001501721">
    <property type="component" value="Unassembled WGS sequence"/>
</dbReference>
<name>A0ABN3MDT1_9ACTN</name>
<comment type="caution">
    <text evidence="1">The sequence shown here is derived from an EMBL/GenBank/DDBJ whole genome shotgun (WGS) entry which is preliminary data.</text>
</comment>
<dbReference type="SUPFAM" id="SSF52540">
    <property type="entry name" value="P-loop containing nucleoside triphosphate hydrolases"/>
    <property type="match status" value="1"/>
</dbReference>
<dbReference type="SUPFAM" id="SSF48452">
    <property type="entry name" value="TPR-like"/>
    <property type="match status" value="2"/>
</dbReference>
<reference evidence="1 2" key="1">
    <citation type="journal article" date="2019" name="Int. J. Syst. Evol. Microbiol.">
        <title>The Global Catalogue of Microorganisms (GCM) 10K type strain sequencing project: providing services to taxonomists for standard genome sequencing and annotation.</title>
        <authorList>
            <consortium name="The Broad Institute Genomics Platform"/>
            <consortium name="The Broad Institute Genome Sequencing Center for Infectious Disease"/>
            <person name="Wu L."/>
            <person name="Ma J."/>
        </authorList>
    </citation>
    <scope>NUCLEOTIDE SEQUENCE [LARGE SCALE GENOMIC DNA]</scope>
    <source>
        <strain evidence="1 2">JCM 6923</strain>
    </source>
</reference>
<dbReference type="PRINTS" id="PR00364">
    <property type="entry name" value="DISEASERSIST"/>
</dbReference>
<protein>
    <submittedName>
        <fullName evidence="1">XRE family transcriptional regulator</fullName>
    </submittedName>
</protein>
<organism evidence="1 2">
    <name type="scientific">Streptomyces graminearus</name>
    <dbReference type="NCBI Taxonomy" id="284030"/>
    <lineage>
        <taxon>Bacteria</taxon>
        <taxon>Bacillati</taxon>
        <taxon>Actinomycetota</taxon>
        <taxon>Actinomycetes</taxon>
        <taxon>Kitasatosporales</taxon>
        <taxon>Streptomycetaceae</taxon>
        <taxon>Streptomyces</taxon>
    </lineage>
</organism>